<dbReference type="FunFam" id="2.60.120.200:FF:000122">
    <property type="entry name" value="Calreticulin 3"/>
    <property type="match status" value="1"/>
</dbReference>
<dbReference type="Gene3D" id="2.60.120.200">
    <property type="match status" value="1"/>
</dbReference>
<feature type="region of interest" description="Disordered" evidence="17">
    <location>
        <begin position="213"/>
        <end position="259"/>
    </location>
</feature>
<feature type="binding site" evidence="14">
    <location>
        <position position="318"/>
    </location>
    <ligand>
        <name>an alpha-D-glucoside</name>
        <dbReference type="ChEBI" id="CHEBI:22390"/>
    </ligand>
</feature>
<reference evidence="18 19" key="1">
    <citation type="journal article" date="2023" name="BMC Biol.">
        <title>The compact genome of the sponge Oopsacas minuta (Hexactinellida) is lacking key metazoan core genes.</title>
        <authorList>
            <person name="Santini S."/>
            <person name="Schenkelaars Q."/>
            <person name="Jourda C."/>
            <person name="Duchesne M."/>
            <person name="Belahbib H."/>
            <person name="Rocher C."/>
            <person name="Selva M."/>
            <person name="Riesgo A."/>
            <person name="Vervoort M."/>
            <person name="Leys S.P."/>
            <person name="Kodjabachian L."/>
            <person name="Le Bivic A."/>
            <person name="Borchiellini C."/>
            <person name="Claverie J.M."/>
            <person name="Renard E."/>
        </authorList>
    </citation>
    <scope>NUCLEOTIDE SEQUENCE [LARGE SCALE GENOMIC DNA]</scope>
    <source>
        <strain evidence="18">SPO-2</strain>
    </source>
</reference>
<evidence type="ECO:0000256" key="13">
    <source>
        <dbReference type="PIRNR" id="PIRNR002356"/>
    </source>
</evidence>
<dbReference type="GO" id="GO:0005509">
    <property type="term" value="F:calcium ion binding"/>
    <property type="evidence" value="ECO:0007669"/>
    <property type="project" value="InterPro"/>
</dbReference>
<evidence type="ECO:0000256" key="6">
    <source>
        <dbReference type="ARBA" id="ARBA00022734"/>
    </source>
</evidence>
<comment type="similarity">
    <text evidence="2 13 16">Belongs to the calreticulin family.</text>
</comment>
<evidence type="ECO:0000256" key="8">
    <source>
        <dbReference type="ARBA" id="ARBA00022824"/>
    </source>
</evidence>
<evidence type="ECO:0000256" key="17">
    <source>
        <dbReference type="SAM" id="MobiDB-lite"/>
    </source>
</evidence>
<feature type="chain" id="PRO_5043106494" description="Calreticulin" evidence="16">
    <location>
        <begin position="20"/>
        <end position="444"/>
    </location>
</feature>
<dbReference type="GO" id="GO:0005789">
    <property type="term" value="C:endoplasmic reticulum membrane"/>
    <property type="evidence" value="ECO:0007669"/>
    <property type="project" value="TreeGrafter"/>
</dbReference>
<feature type="compositionally biased region" description="Acidic residues" evidence="17">
    <location>
        <begin position="422"/>
        <end position="435"/>
    </location>
</feature>
<dbReference type="PANTHER" id="PTHR11073">
    <property type="entry name" value="CALRETICULIN AND CALNEXIN"/>
    <property type="match status" value="1"/>
</dbReference>
<feature type="region of interest" description="Disordered" evidence="17">
    <location>
        <begin position="353"/>
        <end position="444"/>
    </location>
</feature>
<keyword evidence="6" id="KW-0430">Lectin</keyword>
<dbReference type="SUPFAM" id="SSF49899">
    <property type="entry name" value="Concanavalin A-like lectins/glucanases"/>
    <property type="match status" value="1"/>
</dbReference>
<evidence type="ECO:0000256" key="9">
    <source>
        <dbReference type="ARBA" id="ARBA00022833"/>
    </source>
</evidence>
<feature type="compositionally biased region" description="Basic and acidic residues" evidence="17">
    <location>
        <begin position="353"/>
        <end position="380"/>
    </location>
</feature>
<dbReference type="GO" id="GO:0036503">
    <property type="term" value="P:ERAD pathway"/>
    <property type="evidence" value="ECO:0007669"/>
    <property type="project" value="TreeGrafter"/>
</dbReference>
<dbReference type="InterPro" id="IPR009033">
    <property type="entry name" value="Calreticulin/calnexin_P_dom_sf"/>
</dbReference>
<organism evidence="18 19">
    <name type="scientific">Oopsacas minuta</name>
    <dbReference type="NCBI Taxonomy" id="111878"/>
    <lineage>
        <taxon>Eukaryota</taxon>
        <taxon>Metazoa</taxon>
        <taxon>Porifera</taxon>
        <taxon>Hexactinellida</taxon>
        <taxon>Hexasterophora</taxon>
        <taxon>Lyssacinosida</taxon>
        <taxon>Leucopsacidae</taxon>
        <taxon>Oopsacas</taxon>
    </lineage>
</organism>
<dbReference type="PANTHER" id="PTHR11073:SF2">
    <property type="entry name" value="CALRETICULIN"/>
    <property type="match status" value="1"/>
</dbReference>
<dbReference type="PIRSF" id="PIRSF002356">
    <property type="entry name" value="Calreticulin"/>
    <property type="match status" value="1"/>
</dbReference>
<name>A0AAV7JLX3_9METZ</name>
<dbReference type="Proteomes" id="UP001165289">
    <property type="component" value="Unassembled WGS sequence"/>
</dbReference>
<feature type="binding site" evidence="14">
    <location>
        <position position="136"/>
    </location>
    <ligand>
        <name>an alpha-D-glucoside</name>
        <dbReference type="ChEBI" id="CHEBI:22390"/>
    </ligand>
</feature>
<evidence type="ECO:0000256" key="15">
    <source>
        <dbReference type="PIRSR" id="PIRSR002356-3"/>
    </source>
</evidence>
<dbReference type="InterPro" id="IPR013320">
    <property type="entry name" value="ConA-like_dom_sf"/>
</dbReference>
<keyword evidence="8 13" id="KW-0256">Endoplasmic reticulum</keyword>
<dbReference type="AlphaFoldDB" id="A0AAV7JLX3"/>
<dbReference type="PRINTS" id="PR00626">
    <property type="entry name" value="CALRETICULIN"/>
</dbReference>
<feature type="compositionally biased region" description="Basic and acidic residues" evidence="17">
    <location>
        <begin position="213"/>
        <end position="232"/>
    </location>
</feature>
<evidence type="ECO:0000256" key="10">
    <source>
        <dbReference type="ARBA" id="ARBA00022837"/>
    </source>
</evidence>
<feature type="binding site" evidence="14">
    <location>
        <position position="110"/>
    </location>
    <ligand>
        <name>an alpha-D-glucoside</name>
        <dbReference type="ChEBI" id="CHEBI:22390"/>
    </ligand>
</feature>
<gene>
    <name evidence="18" type="ORF">LOD99_11869</name>
</gene>
<accession>A0AAV7JLX3</accession>
<feature type="signal peptide" evidence="16">
    <location>
        <begin position="1"/>
        <end position="19"/>
    </location>
</feature>
<sequence length="444" mass="50581">MYCITVCMVIAGLIALSAGETVYLKETFSEGWEDRWVKSTKKGSDVGEWIWTAGKYYDDSEDKGIQTGEDARFYGISAEFPDGAFSNEDTTLVIQFQVKHEQSIDCGGGYVKLWPSTLVQKDMHGDSPYNIMFGPDICGPSTKKVHVIFNYKGENLLIKKEIRCKDDVFSHVYTLILNSDNTYEVKIDNSKVESGKLEDDWSFLKPMKIKDPEAKKPANWDDKKKIDDPSDEKPEDWDEPANIPDPDATKPEDWDDDTDGDWEAPMIDNPDYKGEWTPKQIDNPNYQGEWIHPEIDNPDYEPDEFLYKYSDFGSIGLDIWQVKSGSIFDNVLVTDSPELAEEFYKETFEKLSKGEKAMKDKHDEEEAASRKQAEEMRKSEEVDDDTDTDATDSDTDTDRITDDDTSGTDPDTDSDVDRITDDDTSGTDPDTDSDVEQTREKDEF</sequence>
<dbReference type="GO" id="GO:0006457">
    <property type="term" value="P:protein folding"/>
    <property type="evidence" value="ECO:0007669"/>
    <property type="project" value="InterPro"/>
</dbReference>
<dbReference type="InterPro" id="IPR018124">
    <property type="entry name" value="Calret/calnex_CS"/>
</dbReference>
<dbReference type="Gene3D" id="2.10.250.10">
    <property type="entry name" value="Calreticulin/calnexin, P domain"/>
    <property type="match status" value="1"/>
</dbReference>
<evidence type="ECO:0000256" key="12">
    <source>
        <dbReference type="ARBA" id="ARBA00023186"/>
    </source>
</evidence>
<dbReference type="FunFam" id="2.10.250.10:FF:000002">
    <property type="entry name" value="Calreticulin"/>
    <property type="match status" value="1"/>
</dbReference>
<evidence type="ECO:0000256" key="4">
    <source>
        <dbReference type="ARBA" id="ARBA00022723"/>
    </source>
</evidence>
<evidence type="ECO:0000256" key="14">
    <source>
        <dbReference type="PIRSR" id="PIRSR002356-1"/>
    </source>
</evidence>
<dbReference type="GO" id="GO:0030246">
    <property type="term" value="F:carbohydrate binding"/>
    <property type="evidence" value="ECO:0007669"/>
    <property type="project" value="UniProtKB-KW"/>
</dbReference>
<keyword evidence="4" id="KW-0479">Metal-binding</keyword>
<keyword evidence="5 16" id="KW-0732">Signal</keyword>
<dbReference type="InterPro" id="IPR009169">
    <property type="entry name" value="Calreticulin"/>
</dbReference>
<keyword evidence="12 13" id="KW-0143">Chaperone</keyword>
<protein>
    <recommendedName>
        <fullName evidence="3 13">Calreticulin</fullName>
    </recommendedName>
</protein>
<dbReference type="SUPFAM" id="SSF63887">
    <property type="entry name" value="P-domain of calnexin/calreticulin"/>
    <property type="match status" value="1"/>
</dbReference>
<evidence type="ECO:0000256" key="7">
    <source>
        <dbReference type="ARBA" id="ARBA00022737"/>
    </source>
</evidence>
<keyword evidence="19" id="KW-1185">Reference proteome</keyword>
<evidence type="ECO:0000256" key="16">
    <source>
        <dbReference type="RuleBase" id="RU362126"/>
    </source>
</evidence>
<feature type="binding site" evidence="14">
    <location>
        <position position="129"/>
    </location>
    <ligand>
        <name>an alpha-D-glucoside</name>
        <dbReference type="ChEBI" id="CHEBI:22390"/>
    </ligand>
</feature>
<evidence type="ECO:0000256" key="5">
    <source>
        <dbReference type="ARBA" id="ARBA00022729"/>
    </source>
</evidence>
<keyword evidence="9" id="KW-0862">Zinc</keyword>
<evidence type="ECO:0000256" key="3">
    <source>
        <dbReference type="ARBA" id="ARBA00015837"/>
    </source>
</evidence>
<keyword evidence="7" id="KW-0677">Repeat</keyword>
<dbReference type="GO" id="GO:0005788">
    <property type="term" value="C:endoplasmic reticulum lumen"/>
    <property type="evidence" value="ECO:0007669"/>
    <property type="project" value="UniProtKB-SubCell"/>
</dbReference>
<feature type="compositionally biased region" description="Acidic residues" evidence="17">
    <location>
        <begin position="403"/>
        <end position="414"/>
    </location>
</feature>
<dbReference type="InterPro" id="IPR001580">
    <property type="entry name" value="Calret/calnex"/>
</dbReference>
<feature type="disulfide bond" evidence="15">
    <location>
        <begin position="106"/>
        <end position="138"/>
    </location>
</feature>
<comment type="subcellular location">
    <subcellularLocation>
        <location evidence="1 13">Endoplasmic reticulum lumen</location>
    </subcellularLocation>
</comment>
<evidence type="ECO:0000313" key="19">
    <source>
        <dbReference type="Proteomes" id="UP001165289"/>
    </source>
</evidence>
<feature type="compositionally biased region" description="Acidic residues" evidence="17">
    <location>
        <begin position="381"/>
        <end position="395"/>
    </location>
</feature>
<comment type="caution">
    <text evidence="18">The sequence shown here is derived from an EMBL/GenBank/DDBJ whole genome shotgun (WGS) entry which is preliminary data.</text>
</comment>
<dbReference type="PROSITE" id="PS00804">
    <property type="entry name" value="CALRETICULIN_2"/>
    <property type="match status" value="1"/>
</dbReference>
<proteinExistence type="inferred from homology"/>
<keyword evidence="10" id="KW-0106">Calcium</keyword>
<dbReference type="EMBL" id="JAKMXF010000321">
    <property type="protein sequence ID" value="KAI6649504.1"/>
    <property type="molecule type" value="Genomic_DNA"/>
</dbReference>
<evidence type="ECO:0000256" key="11">
    <source>
        <dbReference type="ARBA" id="ARBA00023157"/>
    </source>
</evidence>
<dbReference type="Pfam" id="PF00262">
    <property type="entry name" value="Calreticulin"/>
    <property type="match status" value="2"/>
</dbReference>
<evidence type="ECO:0000256" key="2">
    <source>
        <dbReference type="ARBA" id="ARBA00010983"/>
    </source>
</evidence>
<keyword evidence="11 15" id="KW-1015">Disulfide bond</keyword>
<dbReference type="GO" id="GO:0051082">
    <property type="term" value="F:unfolded protein binding"/>
    <property type="evidence" value="ECO:0007669"/>
    <property type="project" value="InterPro"/>
</dbReference>
<feature type="binding site" evidence="14">
    <location>
        <position position="112"/>
    </location>
    <ligand>
        <name>an alpha-D-glucoside</name>
        <dbReference type="ChEBI" id="CHEBI:22390"/>
    </ligand>
</feature>
<evidence type="ECO:0000256" key="1">
    <source>
        <dbReference type="ARBA" id="ARBA00004319"/>
    </source>
</evidence>
<evidence type="ECO:0000313" key="18">
    <source>
        <dbReference type="EMBL" id="KAI6649504.1"/>
    </source>
</evidence>
<dbReference type="PROSITE" id="PS00805">
    <property type="entry name" value="CALRETICULIN_REPEAT"/>
    <property type="match status" value="1"/>
</dbReference>